<gene>
    <name evidence="2" type="ORF">CO173_04220</name>
</gene>
<dbReference type="InterPro" id="IPR047140">
    <property type="entry name" value="LabA"/>
</dbReference>
<dbReference type="PANTHER" id="PTHR35458">
    <property type="entry name" value="SLR0755 PROTEIN"/>
    <property type="match status" value="1"/>
</dbReference>
<name>A0A2M7XDD1_9BACT</name>
<dbReference type="GO" id="GO:0004540">
    <property type="term" value="F:RNA nuclease activity"/>
    <property type="evidence" value="ECO:0007669"/>
    <property type="project" value="InterPro"/>
</dbReference>
<reference evidence="3" key="1">
    <citation type="submission" date="2017-09" db="EMBL/GenBank/DDBJ databases">
        <title>Depth-based differentiation of microbial function through sediment-hosted aquifers and enrichment of novel symbionts in the deep terrestrial subsurface.</title>
        <authorList>
            <person name="Probst A.J."/>
            <person name="Ladd B."/>
            <person name="Jarett J.K."/>
            <person name="Geller-Mcgrath D.E."/>
            <person name="Sieber C.M.K."/>
            <person name="Emerson J.B."/>
            <person name="Anantharaman K."/>
            <person name="Thomas B.C."/>
            <person name="Malmstrom R."/>
            <person name="Stieglmeier M."/>
            <person name="Klingl A."/>
            <person name="Woyke T."/>
            <person name="Ryan C.M."/>
            <person name="Banfield J.F."/>
        </authorList>
    </citation>
    <scope>NUCLEOTIDE SEQUENCE [LARGE SCALE GENOMIC DNA]</scope>
</reference>
<sequence>MLSTNTRRVGVFIDVQNMYYSARNLYNQKVNFENIVKETVGDASLVRAIAYTISTKGGDEEPFFEALRKSGIEVVSKELLEYSGGNKKGDWDVGVTIDIIRMLDMLDVVVLVSGDGDFVPLTDFVRSRGRIVHIASFRESTSSSLVESADIYTNFSDEKRKFLIPNKKSKSTGKQNTAYNAPEEIEENSSAAIDYFKTAKVKSDDQNDTSRTRRLSF</sequence>
<dbReference type="AlphaFoldDB" id="A0A2M7XDD1"/>
<protein>
    <recommendedName>
        <fullName evidence="1">NYN domain-containing protein</fullName>
    </recommendedName>
</protein>
<dbReference type="Pfam" id="PF01936">
    <property type="entry name" value="NYN"/>
    <property type="match status" value="1"/>
</dbReference>
<dbReference type="Proteomes" id="UP000231263">
    <property type="component" value="Unassembled WGS sequence"/>
</dbReference>
<evidence type="ECO:0000313" key="2">
    <source>
        <dbReference type="EMBL" id="PJA45889.1"/>
    </source>
</evidence>
<organism evidence="2 3">
    <name type="scientific">Candidatus Uhrbacteria bacterium CG_4_9_14_3_um_filter_41_35</name>
    <dbReference type="NCBI Taxonomy" id="1975034"/>
    <lineage>
        <taxon>Bacteria</taxon>
        <taxon>Candidatus Uhriibacteriota</taxon>
    </lineage>
</organism>
<accession>A0A2M7XDD1</accession>
<dbReference type="Gene3D" id="3.40.50.1010">
    <property type="entry name" value="5'-nuclease"/>
    <property type="match status" value="1"/>
</dbReference>
<dbReference type="CDD" id="cd10911">
    <property type="entry name" value="PIN_LabA"/>
    <property type="match status" value="1"/>
</dbReference>
<dbReference type="InterPro" id="IPR021139">
    <property type="entry name" value="NYN"/>
</dbReference>
<evidence type="ECO:0000259" key="1">
    <source>
        <dbReference type="Pfam" id="PF01936"/>
    </source>
</evidence>
<dbReference type="PANTHER" id="PTHR35458:SF8">
    <property type="entry name" value="SLR0650 PROTEIN"/>
    <property type="match status" value="1"/>
</dbReference>
<proteinExistence type="predicted"/>
<evidence type="ECO:0000313" key="3">
    <source>
        <dbReference type="Proteomes" id="UP000231263"/>
    </source>
</evidence>
<comment type="caution">
    <text evidence="2">The sequence shown here is derived from an EMBL/GenBank/DDBJ whole genome shotgun (WGS) entry which is preliminary data.</text>
</comment>
<dbReference type="EMBL" id="PFWT01000023">
    <property type="protein sequence ID" value="PJA45889.1"/>
    <property type="molecule type" value="Genomic_DNA"/>
</dbReference>
<feature type="domain" description="NYN" evidence="1">
    <location>
        <begin position="8"/>
        <end position="153"/>
    </location>
</feature>